<sequence length="270" mass="30044">MVFQSRCCLDRACRWQWAFSIGGFSLFSSIIYYLPDAYSEYAASVLAGDTFIRCSFGPGCVLFAAPMYHNLGTAWASTLLAVLGCIFVPVPCLFNFFGDRIRLASNYVLEVPCKPLERSYRSKVSSRIGGEPKTRYNANAPRRFYACSASDQPQSSTVTGSTASPAPIPNTNAFYELRTPTPSTLPTLQCAASLVYRTVDQGRRHNRHGVWWQVTSNQALIAMPLMLDISPFGCSLGRFQPSLSSSNQEEIDNRSFQADVLIFVNENLRY</sequence>
<accession>A0AA39QY14</accession>
<evidence type="ECO:0000313" key="6">
    <source>
        <dbReference type="EMBL" id="KAK0510399.1"/>
    </source>
</evidence>
<gene>
    <name evidence="6" type="ORF">JMJ35_006831</name>
</gene>
<name>A0AA39QY14_9LECA</name>
<evidence type="ECO:0000313" key="7">
    <source>
        <dbReference type="Proteomes" id="UP001166286"/>
    </source>
</evidence>
<evidence type="ECO:0000256" key="4">
    <source>
        <dbReference type="ARBA" id="ARBA00023136"/>
    </source>
</evidence>
<dbReference type="GO" id="GO:1990961">
    <property type="term" value="P:xenobiotic detoxification by transmembrane export across the plasma membrane"/>
    <property type="evidence" value="ECO:0007669"/>
    <property type="project" value="TreeGrafter"/>
</dbReference>
<comment type="subcellular location">
    <subcellularLocation>
        <location evidence="1">Membrane</location>
        <topology evidence="1">Multi-pass membrane protein</topology>
    </subcellularLocation>
</comment>
<evidence type="ECO:0000256" key="5">
    <source>
        <dbReference type="SAM" id="Phobius"/>
    </source>
</evidence>
<protein>
    <submittedName>
        <fullName evidence="6">Uncharacterized protein</fullName>
    </submittedName>
</protein>
<dbReference type="PANTHER" id="PTHR23502:SF23">
    <property type="entry name" value="FLUCONAZOLE RESISTANCE PROTEIN 1"/>
    <property type="match status" value="1"/>
</dbReference>
<keyword evidence="3 5" id="KW-1133">Transmembrane helix</keyword>
<evidence type="ECO:0000256" key="3">
    <source>
        <dbReference type="ARBA" id="ARBA00022989"/>
    </source>
</evidence>
<keyword evidence="7" id="KW-1185">Reference proteome</keyword>
<comment type="caution">
    <text evidence="6">The sequence shown here is derived from an EMBL/GenBank/DDBJ whole genome shotgun (WGS) entry which is preliminary data.</text>
</comment>
<dbReference type="GO" id="GO:0015244">
    <property type="term" value="F:fluconazole transmembrane transporter activity"/>
    <property type="evidence" value="ECO:0007669"/>
    <property type="project" value="TreeGrafter"/>
</dbReference>
<keyword evidence="2 5" id="KW-0812">Transmembrane</keyword>
<proteinExistence type="predicted"/>
<feature type="transmembrane region" description="Helical" evidence="5">
    <location>
        <begin position="74"/>
        <end position="97"/>
    </location>
</feature>
<reference evidence="6" key="1">
    <citation type="submission" date="2023-03" db="EMBL/GenBank/DDBJ databases">
        <title>Complete genome of Cladonia borealis.</title>
        <authorList>
            <person name="Park H."/>
        </authorList>
    </citation>
    <scope>NUCLEOTIDE SEQUENCE</scope>
    <source>
        <strain evidence="6">ANT050790</strain>
    </source>
</reference>
<dbReference type="EMBL" id="JAFEKC020000015">
    <property type="protein sequence ID" value="KAK0510399.1"/>
    <property type="molecule type" value="Genomic_DNA"/>
</dbReference>
<dbReference type="Proteomes" id="UP001166286">
    <property type="component" value="Unassembled WGS sequence"/>
</dbReference>
<dbReference type="PANTHER" id="PTHR23502">
    <property type="entry name" value="MAJOR FACILITATOR SUPERFAMILY"/>
    <property type="match status" value="1"/>
</dbReference>
<dbReference type="AlphaFoldDB" id="A0AA39QY14"/>
<feature type="transmembrane region" description="Helical" evidence="5">
    <location>
        <begin position="15"/>
        <end position="34"/>
    </location>
</feature>
<dbReference type="GO" id="GO:0005886">
    <property type="term" value="C:plasma membrane"/>
    <property type="evidence" value="ECO:0007669"/>
    <property type="project" value="TreeGrafter"/>
</dbReference>
<organism evidence="6 7">
    <name type="scientific">Cladonia borealis</name>
    <dbReference type="NCBI Taxonomy" id="184061"/>
    <lineage>
        <taxon>Eukaryota</taxon>
        <taxon>Fungi</taxon>
        <taxon>Dikarya</taxon>
        <taxon>Ascomycota</taxon>
        <taxon>Pezizomycotina</taxon>
        <taxon>Lecanoromycetes</taxon>
        <taxon>OSLEUM clade</taxon>
        <taxon>Lecanoromycetidae</taxon>
        <taxon>Lecanorales</taxon>
        <taxon>Lecanorineae</taxon>
        <taxon>Cladoniaceae</taxon>
        <taxon>Cladonia</taxon>
    </lineage>
</organism>
<keyword evidence="4 5" id="KW-0472">Membrane</keyword>
<evidence type="ECO:0000256" key="1">
    <source>
        <dbReference type="ARBA" id="ARBA00004141"/>
    </source>
</evidence>
<evidence type="ECO:0000256" key="2">
    <source>
        <dbReference type="ARBA" id="ARBA00022692"/>
    </source>
</evidence>